<sequence length="63" mass="6597">MASYLASPVPAAVRRSVADAPPWRRPRRAARPRPYITHPAGDLASPALAKRQAALTHGGTAAA</sequence>
<dbReference type="AlphaFoldDB" id="A0A841IT19"/>
<evidence type="ECO:0000313" key="3">
    <source>
        <dbReference type="Proteomes" id="UP000536604"/>
    </source>
</evidence>
<dbReference type="RefSeq" id="WP_184293262.1">
    <property type="nucleotide sequence ID" value="NZ_JACHJO010000012.1"/>
</dbReference>
<evidence type="ECO:0000313" key="2">
    <source>
        <dbReference type="EMBL" id="MBB6121813.1"/>
    </source>
</evidence>
<dbReference type="EMBL" id="JACHJO010000012">
    <property type="protein sequence ID" value="MBB6121813.1"/>
    <property type="molecule type" value="Genomic_DNA"/>
</dbReference>
<feature type="region of interest" description="Disordered" evidence="1">
    <location>
        <begin position="1"/>
        <end position="43"/>
    </location>
</feature>
<name>A0A841IT19_9ACTN</name>
<dbReference type="Proteomes" id="UP000536604">
    <property type="component" value="Unassembled WGS sequence"/>
</dbReference>
<protein>
    <submittedName>
        <fullName evidence="2">Uncharacterized protein</fullName>
    </submittedName>
</protein>
<proteinExistence type="predicted"/>
<organism evidence="2 3">
    <name type="scientific">Nocardiopsis algeriensis</name>
    <dbReference type="NCBI Taxonomy" id="1478215"/>
    <lineage>
        <taxon>Bacteria</taxon>
        <taxon>Bacillati</taxon>
        <taxon>Actinomycetota</taxon>
        <taxon>Actinomycetes</taxon>
        <taxon>Streptosporangiales</taxon>
        <taxon>Nocardiopsidaceae</taxon>
        <taxon>Nocardiopsis</taxon>
    </lineage>
</organism>
<reference evidence="2 3" key="1">
    <citation type="submission" date="2020-08" db="EMBL/GenBank/DDBJ databases">
        <title>Genomic Encyclopedia of Type Strains, Phase III (KMG-III): the genomes of soil and plant-associated and newly described type strains.</title>
        <authorList>
            <person name="Whitman W."/>
        </authorList>
    </citation>
    <scope>NUCLEOTIDE SEQUENCE [LARGE SCALE GENOMIC DNA]</scope>
    <source>
        <strain evidence="2 3">CECT 8712</strain>
    </source>
</reference>
<keyword evidence="3" id="KW-1185">Reference proteome</keyword>
<evidence type="ECO:0000256" key="1">
    <source>
        <dbReference type="SAM" id="MobiDB-lite"/>
    </source>
</evidence>
<gene>
    <name evidence="2" type="ORF">FHS13_003792</name>
</gene>
<accession>A0A841IT19</accession>
<comment type="caution">
    <text evidence="2">The sequence shown here is derived from an EMBL/GenBank/DDBJ whole genome shotgun (WGS) entry which is preliminary data.</text>
</comment>